<dbReference type="FunFam" id="1.20.140.10:FF:000013">
    <property type="entry name" value="Acyl-coenzyme A oxidase"/>
    <property type="match status" value="1"/>
</dbReference>
<comment type="similarity">
    <text evidence="4 13">Belongs to the acyl-CoA oxidase family.</text>
</comment>
<dbReference type="InterPro" id="IPR036250">
    <property type="entry name" value="AcylCo_DH-like_C"/>
</dbReference>
<evidence type="ECO:0000256" key="6">
    <source>
        <dbReference type="ARBA" id="ARBA00022741"/>
    </source>
</evidence>
<gene>
    <name evidence="20" type="ORF">CAUJ_LOCUS1183</name>
</gene>
<feature type="domain" description="Acyl-coenzyme A oxidase N-terminal" evidence="18">
    <location>
        <begin position="38"/>
        <end position="146"/>
    </location>
</feature>
<dbReference type="GO" id="GO:0003997">
    <property type="term" value="F:acyl-CoA oxidase activity"/>
    <property type="evidence" value="ECO:0007669"/>
    <property type="project" value="InterPro"/>
</dbReference>
<dbReference type="InterPro" id="IPR029320">
    <property type="entry name" value="Acyl-CoA_ox_N"/>
</dbReference>
<dbReference type="Gene3D" id="1.10.540.10">
    <property type="entry name" value="Acyl-CoA dehydrogenase/oxidase, N-terminal domain"/>
    <property type="match status" value="1"/>
</dbReference>
<organism evidence="20 21">
    <name type="scientific">Caenorhabditis auriculariae</name>
    <dbReference type="NCBI Taxonomy" id="2777116"/>
    <lineage>
        <taxon>Eukaryota</taxon>
        <taxon>Metazoa</taxon>
        <taxon>Ecdysozoa</taxon>
        <taxon>Nematoda</taxon>
        <taxon>Chromadorea</taxon>
        <taxon>Rhabditida</taxon>
        <taxon>Rhabditina</taxon>
        <taxon>Rhabditomorpha</taxon>
        <taxon>Rhabditoidea</taxon>
        <taxon>Rhabditidae</taxon>
        <taxon>Peloderinae</taxon>
        <taxon>Caenorhabditis</taxon>
    </lineage>
</organism>
<keyword evidence="21" id="KW-1185">Reference proteome</keyword>
<feature type="domain" description="Acyl-CoA oxidase C-alpha1" evidence="19">
    <location>
        <begin position="288"/>
        <end position="449"/>
    </location>
</feature>
<feature type="binding site" evidence="15">
    <location>
        <position position="191"/>
    </location>
    <ligand>
        <name>FAD</name>
        <dbReference type="ChEBI" id="CHEBI:57692"/>
    </ligand>
</feature>
<comment type="subcellular location">
    <subcellularLocation>
        <location evidence="2">Peroxisome</location>
    </subcellularLocation>
</comment>
<dbReference type="FunFam" id="1.10.540.10:FF:000006">
    <property type="entry name" value="Acyl-coenzyme A oxidase"/>
    <property type="match status" value="1"/>
</dbReference>
<keyword evidence="10" id="KW-0560">Oxidoreductase</keyword>
<evidence type="ECO:0000259" key="18">
    <source>
        <dbReference type="Pfam" id="PF14749"/>
    </source>
</evidence>
<evidence type="ECO:0000256" key="11">
    <source>
        <dbReference type="ARBA" id="ARBA00023098"/>
    </source>
</evidence>
<dbReference type="EMBL" id="CAJGYM010000002">
    <property type="protein sequence ID" value="CAD6185264.1"/>
    <property type="molecule type" value="Genomic_DNA"/>
</dbReference>
<dbReference type="AlphaFoldDB" id="A0A8S1GQU0"/>
<keyword evidence="11" id="KW-0443">Lipid metabolism</keyword>
<evidence type="ECO:0000256" key="13">
    <source>
        <dbReference type="PIRNR" id="PIRNR000168"/>
    </source>
</evidence>
<dbReference type="Pfam" id="PF01756">
    <property type="entry name" value="ACOX"/>
    <property type="match status" value="2"/>
</dbReference>
<feature type="domain" description="Acyl-CoA oxidase C-terminal" evidence="17">
    <location>
        <begin position="489"/>
        <end position="581"/>
    </location>
</feature>
<dbReference type="GO" id="GO:0071949">
    <property type="term" value="F:FAD binding"/>
    <property type="evidence" value="ECO:0007669"/>
    <property type="project" value="InterPro"/>
</dbReference>
<keyword evidence="5 13" id="KW-0285">Flavoprotein</keyword>
<dbReference type="InterPro" id="IPR046373">
    <property type="entry name" value="Acyl-CoA_Oxase/DH_mid-dom_sf"/>
</dbReference>
<reference evidence="20" key="1">
    <citation type="submission" date="2020-10" db="EMBL/GenBank/DDBJ databases">
        <authorList>
            <person name="Kikuchi T."/>
        </authorList>
    </citation>
    <scope>NUCLEOTIDE SEQUENCE</scope>
    <source>
        <strain evidence="20">NKZ352</strain>
    </source>
</reference>
<name>A0A8S1GQU0_9PELO</name>
<dbReference type="InterPro" id="IPR012258">
    <property type="entry name" value="Acyl-CoA_oxidase"/>
</dbReference>
<keyword evidence="6" id="KW-0547">Nucleotide-binding</keyword>
<dbReference type="InterPro" id="IPR037069">
    <property type="entry name" value="AcylCoA_DH/ox_N_sf"/>
</dbReference>
<evidence type="ECO:0000313" key="21">
    <source>
        <dbReference type="Proteomes" id="UP000835052"/>
    </source>
</evidence>
<evidence type="ECO:0000259" key="19">
    <source>
        <dbReference type="Pfam" id="PF22924"/>
    </source>
</evidence>
<evidence type="ECO:0000256" key="15">
    <source>
        <dbReference type="PIRSR" id="PIRSR000168-2"/>
    </source>
</evidence>
<evidence type="ECO:0000256" key="12">
    <source>
        <dbReference type="ARBA" id="ARBA00023140"/>
    </source>
</evidence>
<comment type="pathway">
    <text evidence="3">Lipid metabolism; peroxisomal fatty acid beta-oxidation.</text>
</comment>
<dbReference type="SUPFAM" id="SSF56645">
    <property type="entry name" value="Acyl-CoA dehydrogenase NM domain-like"/>
    <property type="match status" value="1"/>
</dbReference>
<evidence type="ECO:0000256" key="4">
    <source>
        <dbReference type="ARBA" id="ARBA00006288"/>
    </source>
</evidence>
<sequence>MSAHLNAALREGDNPELTEERRKATFDTRKLADEFFGSHLARRRREIAKAIDAIPELHDTKPLPFMTREEKVEEAARKVFTLSKHITDIVDLSNNRETQSLNEMVIGIEGMPISLHFAMFIPALQGQADDEQKREWLDRAIRMEIIGTYAQTELGHGTNLRMLETTATYDKQNKEFILNSPTLTSLKWWPGNMGKSCNYAIVVANLIIDDKLLGPHSFMVQLRDENSHETMPNIQIGDIGPKMAYNSSDNGFLKLSNLRIPRRNMLMKHAKVQEDGTYKKPPHEKLAYSAMVHVRSHMITQHAMLLAYALSISTRYSCIRRQGYIDPKKDEVKVIEYQTQQHRLFPHIARAYAFAFAGTESIRKFEIMKRSLEAGNIELIADLHALTSGLKAVVTYLAGQGIEQARQACGGHGYSMASYMGEIYGVGIAGCTYEGENLVMMQQLGRYLIKAVKSVKEGKKPTGYVAYLAHAGQRHSLIDCRPNEGYAEHIRAFEHIARRQTFRAAERLQKYENSGLSTEQAWNNCTVELNRASRLHTRLFIACNFYERVLDVEDMAVREVLEDLLHLHLNYELIDIASYALEAKKIRPNAVSLVDSWEITDREHRSVLGRRDGHVYENLFKWAKSSDLNQNDVLPSHKKHLLPMMLNARKQSKL</sequence>
<feature type="compositionally biased region" description="Basic and acidic residues" evidence="16">
    <location>
        <begin position="10"/>
        <end position="21"/>
    </location>
</feature>
<evidence type="ECO:0000256" key="14">
    <source>
        <dbReference type="PIRSR" id="PIRSR000168-1"/>
    </source>
</evidence>
<feature type="domain" description="Acyl-CoA oxidase C-terminal" evidence="17">
    <location>
        <begin position="584"/>
        <end position="645"/>
    </location>
</feature>
<keyword evidence="8" id="KW-0276">Fatty acid metabolism</keyword>
<feature type="active site" description="Proton acceptor" evidence="14">
    <location>
        <position position="434"/>
    </location>
</feature>
<evidence type="ECO:0000256" key="16">
    <source>
        <dbReference type="SAM" id="MobiDB-lite"/>
    </source>
</evidence>
<dbReference type="InterPro" id="IPR055060">
    <property type="entry name" value="ACOX_C_alpha1"/>
</dbReference>
<feature type="region of interest" description="Disordered" evidence="16">
    <location>
        <begin position="1"/>
        <end position="21"/>
    </location>
</feature>
<dbReference type="GO" id="GO:0005524">
    <property type="term" value="F:ATP binding"/>
    <property type="evidence" value="ECO:0007669"/>
    <property type="project" value="UniProtKB-KW"/>
</dbReference>
<dbReference type="GO" id="GO:0033540">
    <property type="term" value="P:fatty acid beta-oxidation using acyl-CoA oxidase"/>
    <property type="evidence" value="ECO:0007669"/>
    <property type="project" value="TreeGrafter"/>
</dbReference>
<dbReference type="PANTHER" id="PTHR10909:SF250">
    <property type="entry name" value="PEROXISOMAL ACYL-COENZYME A OXIDASE 1"/>
    <property type="match status" value="1"/>
</dbReference>
<dbReference type="Gene3D" id="2.40.110.10">
    <property type="entry name" value="Butyryl-CoA Dehydrogenase, subunit A, domain 2"/>
    <property type="match status" value="1"/>
</dbReference>
<evidence type="ECO:0000259" key="17">
    <source>
        <dbReference type="Pfam" id="PF01756"/>
    </source>
</evidence>
<evidence type="ECO:0000313" key="20">
    <source>
        <dbReference type="EMBL" id="CAD6185264.1"/>
    </source>
</evidence>
<keyword evidence="9" id="KW-0067">ATP-binding</keyword>
<feature type="binding site" evidence="15">
    <location>
        <position position="152"/>
    </location>
    <ligand>
        <name>FAD</name>
        <dbReference type="ChEBI" id="CHEBI:57692"/>
    </ligand>
</feature>
<comment type="cofactor">
    <cofactor evidence="1">
        <name>FAD</name>
        <dbReference type="ChEBI" id="CHEBI:57692"/>
    </cofactor>
</comment>
<dbReference type="Pfam" id="PF14749">
    <property type="entry name" value="Acyl-CoA_ox_N"/>
    <property type="match status" value="1"/>
</dbReference>
<comment type="caution">
    <text evidence="20">The sequence shown here is derived from an EMBL/GenBank/DDBJ whole genome shotgun (WGS) entry which is preliminary data.</text>
</comment>
<evidence type="ECO:0000256" key="5">
    <source>
        <dbReference type="ARBA" id="ARBA00022630"/>
    </source>
</evidence>
<dbReference type="Gene3D" id="1.20.140.10">
    <property type="entry name" value="Butyryl-CoA Dehydrogenase, subunit A, domain 3"/>
    <property type="match status" value="2"/>
</dbReference>
<dbReference type="SUPFAM" id="SSF47203">
    <property type="entry name" value="Acyl-CoA dehydrogenase C-terminal domain-like"/>
    <property type="match status" value="2"/>
</dbReference>
<dbReference type="FunFam" id="2.40.110.10:FF:000003">
    <property type="entry name" value="Acyl-coenzyme A oxidase"/>
    <property type="match status" value="1"/>
</dbReference>
<dbReference type="InterPro" id="IPR002655">
    <property type="entry name" value="Acyl-CoA_oxidase_C"/>
</dbReference>
<dbReference type="PANTHER" id="PTHR10909">
    <property type="entry name" value="ELECTRON TRANSPORT OXIDOREDUCTASE"/>
    <property type="match status" value="1"/>
</dbReference>
<evidence type="ECO:0000256" key="8">
    <source>
        <dbReference type="ARBA" id="ARBA00022832"/>
    </source>
</evidence>
<dbReference type="GO" id="GO:1904070">
    <property type="term" value="P:ascaroside biosynthetic process"/>
    <property type="evidence" value="ECO:0007669"/>
    <property type="project" value="TreeGrafter"/>
</dbReference>
<evidence type="ECO:0000256" key="3">
    <source>
        <dbReference type="ARBA" id="ARBA00004846"/>
    </source>
</evidence>
<dbReference type="InterPro" id="IPR009100">
    <property type="entry name" value="AcylCoA_DH/oxidase_NM_dom_sf"/>
</dbReference>
<keyword evidence="12" id="KW-0576">Peroxisome</keyword>
<dbReference type="GO" id="GO:0055088">
    <property type="term" value="P:lipid homeostasis"/>
    <property type="evidence" value="ECO:0007669"/>
    <property type="project" value="TreeGrafter"/>
</dbReference>
<keyword evidence="7 13" id="KW-0274">FAD</keyword>
<dbReference type="GO" id="GO:0005504">
    <property type="term" value="F:fatty acid binding"/>
    <property type="evidence" value="ECO:0007669"/>
    <property type="project" value="TreeGrafter"/>
</dbReference>
<dbReference type="Pfam" id="PF22924">
    <property type="entry name" value="ACOX_C_alpha1"/>
    <property type="match status" value="1"/>
</dbReference>
<dbReference type="FunFam" id="1.20.140.10:FF:000005">
    <property type="entry name" value="Acyl-coenzyme A oxidase"/>
    <property type="match status" value="1"/>
</dbReference>
<proteinExistence type="inferred from homology"/>
<evidence type="ECO:0000256" key="1">
    <source>
        <dbReference type="ARBA" id="ARBA00001974"/>
    </source>
</evidence>
<evidence type="ECO:0000256" key="10">
    <source>
        <dbReference type="ARBA" id="ARBA00023002"/>
    </source>
</evidence>
<accession>A0A8S1GQU0</accession>
<dbReference type="GO" id="GO:0005777">
    <property type="term" value="C:peroxisome"/>
    <property type="evidence" value="ECO:0007669"/>
    <property type="project" value="UniProtKB-SubCell"/>
</dbReference>
<dbReference type="Proteomes" id="UP000835052">
    <property type="component" value="Unassembled WGS sequence"/>
</dbReference>
<dbReference type="PIRSF" id="PIRSF000168">
    <property type="entry name" value="Acyl-CoA_oxidase"/>
    <property type="match status" value="1"/>
</dbReference>
<protein>
    <recommendedName>
        <fullName evidence="13">Acyl-coenzyme A oxidase</fullName>
    </recommendedName>
</protein>
<evidence type="ECO:0000256" key="2">
    <source>
        <dbReference type="ARBA" id="ARBA00004275"/>
    </source>
</evidence>
<dbReference type="OrthoDB" id="538336at2759"/>
<evidence type="ECO:0000256" key="7">
    <source>
        <dbReference type="ARBA" id="ARBA00022827"/>
    </source>
</evidence>
<evidence type="ECO:0000256" key="9">
    <source>
        <dbReference type="ARBA" id="ARBA00022840"/>
    </source>
</evidence>